<evidence type="ECO:0000256" key="1">
    <source>
        <dbReference type="ARBA" id="ARBA00023015"/>
    </source>
</evidence>
<proteinExistence type="predicted"/>
<dbReference type="Pfam" id="PF12840">
    <property type="entry name" value="HTH_20"/>
    <property type="match status" value="1"/>
</dbReference>
<evidence type="ECO:0000313" key="5">
    <source>
        <dbReference type="EMBL" id="AIU93551.1"/>
    </source>
</evidence>
<dbReference type="InterPro" id="IPR036388">
    <property type="entry name" value="WH-like_DNA-bd_sf"/>
</dbReference>
<dbReference type="InterPro" id="IPR036390">
    <property type="entry name" value="WH_DNA-bd_sf"/>
</dbReference>
<dbReference type="GO" id="GO:0003677">
    <property type="term" value="F:DNA binding"/>
    <property type="evidence" value="ECO:0007669"/>
    <property type="project" value="UniProtKB-KW"/>
</dbReference>
<gene>
    <name evidence="5" type="ORF">LRS1606.117</name>
</gene>
<geneLocation type="plasmid" evidence="5">
    <name>pNSL1</name>
</geneLocation>
<dbReference type="CDD" id="cd00090">
    <property type="entry name" value="HTH_ARSR"/>
    <property type="match status" value="1"/>
</dbReference>
<keyword evidence="5" id="KW-0614">Plasmid</keyword>
<dbReference type="InterPro" id="IPR011991">
    <property type="entry name" value="ArsR-like_HTH"/>
</dbReference>
<dbReference type="PANTHER" id="PTHR33154">
    <property type="entry name" value="TRANSCRIPTIONAL REGULATOR, ARSR FAMILY"/>
    <property type="match status" value="1"/>
</dbReference>
<accession>A0A097SPV5</accession>
<reference evidence="5" key="1">
    <citation type="submission" date="2014-03" db="EMBL/GenBank/DDBJ databases">
        <authorList>
            <person name="Zhang G."/>
            <person name="Zhu L."/>
            <person name="Fang P."/>
        </authorList>
    </citation>
    <scope>NUCLEOTIDE SEQUENCE</scope>
    <source>
        <strain evidence="5">NS1</strain>
        <plasmid evidence="5">pNSL1</plasmid>
    </source>
</reference>
<protein>
    <recommendedName>
        <fullName evidence="4">HTH arsR-type domain-containing protein</fullName>
    </recommendedName>
</protein>
<dbReference type="PANTHER" id="PTHR33154:SF33">
    <property type="entry name" value="TRANSCRIPTIONAL REPRESSOR SDPR"/>
    <property type="match status" value="1"/>
</dbReference>
<dbReference type="SUPFAM" id="SSF46785">
    <property type="entry name" value="Winged helix' DNA-binding domain"/>
    <property type="match status" value="1"/>
</dbReference>
<dbReference type="GO" id="GO:0003700">
    <property type="term" value="F:DNA-binding transcription factor activity"/>
    <property type="evidence" value="ECO:0007669"/>
    <property type="project" value="InterPro"/>
</dbReference>
<keyword evidence="3" id="KW-0804">Transcription</keyword>
<dbReference type="NCBIfam" id="NF033788">
    <property type="entry name" value="HTH_metalloreg"/>
    <property type="match status" value="1"/>
</dbReference>
<organism evidence="5">
    <name type="scientific">Rhodococcus sp. NS1</name>
    <dbReference type="NCBI Taxonomy" id="402236"/>
    <lineage>
        <taxon>Bacteria</taxon>
        <taxon>Bacillati</taxon>
        <taxon>Actinomycetota</taxon>
        <taxon>Actinomycetes</taxon>
        <taxon>Mycobacteriales</taxon>
        <taxon>Nocardiaceae</taxon>
        <taxon>Rhodococcus</taxon>
    </lineage>
</organism>
<dbReference type="Gene3D" id="1.10.10.10">
    <property type="entry name" value="Winged helix-like DNA-binding domain superfamily/Winged helix DNA-binding domain"/>
    <property type="match status" value="1"/>
</dbReference>
<sequence length="97" mass="11238">MQFQSPEEYKVEVFRALGDPIRLDIMSRMIHSEEVACTDLERILPVSKSTISYHIKVLSGAGLVHVRKEGRNYFYRARRDIIDEHLPGLQDLIDAPR</sequence>
<keyword evidence="2" id="KW-0238">DNA-binding</keyword>
<evidence type="ECO:0000256" key="3">
    <source>
        <dbReference type="ARBA" id="ARBA00023163"/>
    </source>
</evidence>
<evidence type="ECO:0000256" key="2">
    <source>
        <dbReference type="ARBA" id="ARBA00023125"/>
    </source>
</evidence>
<feature type="domain" description="HTH arsR-type" evidence="4">
    <location>
        <begin position="2"/>
        <end position="97"/>
    </location>
</feature>
<dbReference type="EMBL" id="KJ605395">
    <property type="protein sequence ID" value="AIU93551.1"/>
    <property type="molecule type" value="Genomic_DNA"/>
</dbReference>
<dbReference type="PROSITE" id="PS50987">
    <property type="entry name" value="HTH_ARSR_2"/>
    <property type="match status" value="1"/>
</dbReference>
<dbReference type="InterPro" id="IPR051081">
    <property type="entry name" value="HTH_MetalResp_TranReg"/>
</dbReference>
<keyword evidence="1" id="KW-0805">Transcription regulation</keyword>
<evidence type="ECO:0000259" key="4">
    <source>
        <dbReference type="PROSITE" id="PS50987"/>
    </source>
</evidence>
<dbReference type="SMART" id="SM00418">
    <property type="entry name" value="HTH_ARSR"/>
    <property type="match status" value="1"/>
</dbReference>
<dbReference type="PRINTS" id="PR00778">
    <property type="entry name" value="HTHARSR"/>
</dbReference>
<dbReference type="AlphaFoldDB" id="A0A097SPV5"/>
<name>A0A097SPV5_9NOCA</name>
<dbReference type="InterPro" id="IPR001845">
    <property type="entry name" value="HTH_ArsR_DNA-bd_dom"/>
</dbReference>